<comment type="subunit">
    <text evidence="2 7">Homodimer.</text>
</comment>
<dbReference type="NCBIfam" id="TIGR02644">
    <property type="entry name" value="Y_phosphoryl"/>
    <property type="match status" value="1"/>
</dbReference>
<dbReference type="PANTHER" id="PTHR10515:SF0">
    <property type="entry name" value="THYMIDINE PHOSPHORYLASE"/>
    <property type="match status" value="1"/>
</dbReference>
<evidence type="ECO:0000259" key="8">
    <source>
        <dbReference type="SMART" id="SM00941"/>
    </source>
</evidence>
<dbReference type="HAMAP" id="MF_01628">
    <property type="entry name" value="Thymid_phosp"/>
    <property type="match status" value="1"/>
</dbReference>
<evidence type="ECO:0000256" key="3">
    <source>
        <dbReference type="ARBA" id="ARBA00011892"/>
    </source>
</evidence>
<dbReference type="Gene3D" id="1.20.970.10">
    <property type="entry name" value="Transferase, Pyrimidine Nucleoside Phosphorylase, Chain C"/>
    <property type="match status" value="1"/>
</dbReference>
<dbReference type="EMBL" id="JBHTND010000040">
    <property type="protein sequence ID" value="MFD1303831.1"/>
    <property type="molecule type" value="Genomic_DNA"/>
</dbReference>
<evidence type="ECO:0000313" key="9">
    <source>
        <dbReference type="EMBL" id="MFD1303831.1"/>
    </source>
</evidence>
<comment type="catalytic activity">
    <reaction evidence="6 7">
        <text>thymidine + phosphate = 2-deoxy-alpha-D-ribose 1-phosphate + thymine</text>
        <dbReference type="Rhea" id="RHEA:16037"/>
        <dbReference type="ChEBI" id="CHEBI:17748"/>
        <dbReference type="ChEBI" id="CHEBI:17821"/>
        <dbReference type="ChEBI" id="CHEBI:43474"/>
        <dbReference type="ChEBI" id="CHEBI:57259"/>
        <dbReference type="EC" id="2.4.2.4"/>
    </reaction>
</comment>
<dbReference type="RefSeq" id="WP_238207274.1">
    <property type="nucleotide sequence ID" value="NZ_JBHTND010000040.1"/>
</dbReference>
<evidence type="ECO:0000256" key="5">
    <source>
        <dbReference type="ARBA" id="ARBA00022679"/>
    </source>
</evidence>
<dbReference type="InterPro" id="IPR013102">
    <property type="entry name" value="PYNP_C"/>
</dbReference>
<dbReference type="InterPro" id="IPR000312">
    <property type="entry name" value="Glycosyl_Trfase_fam3"/>
</dbReference>
<evidence type="ECO:0000256" key="6">
    <source>
        <dbReference type="ARBA" id="ARBA00048550"/>
    </source>
</evidence>
<dbReference type="SUPFAM" id="SSF47648">
    <property type="entry name" value="Nucleoside phosphorylase/phosphoribosyltransferase N-terminal domain"/>
    <property type="match status" value="1"/>
</dbReference>
<evidence type="ECO:0000256" key="2">
    <source>
        <dbReference type="ARBA" id="ARBA00011738"/>
    </source>
</evidence>
<keyword evidence="5 7" id="KW-0808">Transferase</keyword>
<dbReference type="Pfam" id="PF02885">
    <property type="entry name" value="Glycos_trans_3N"/>
    <property type="match status" value="1"/>
</dbReference>
<dbReference type="InterPro" id="IPR017459">
    <property type="entry name" value="Glycosyl_Trfase_fam3_N_dom"/>
</dbReference>
<feature type="domain" description="Pyrimidine nucleoside phosphorylase C-terminal" evidence="8">
    <location>
        <begin position="347"/>
        <end position="418"/>
    </location>
</feature>
<proteinExistence type="inferred from homology"/>
<dbReference type="InterPro" id="IPR035902">
    <property type="entry name" value="Nuc_phospho_transferase"/>
</dbReference>
<dbReference type="SMART" id="SM00941">
    <property type="entry name" value="PYNP_C"/>
    <property type="match status" value="1"/>
</dbReference>
<evidence type="ECO:0000256" key="4">
    <source>
        <dbReference type="ARBA" id="ARBA00022676"/>
    </source>
</evidence>
<dbReference type="InterPro" id="IPR000053">
    <property type="entry name" value="Thymidine/pyrmidine_PPase"/>
</dbReference>
<name>A0ABW3X2V1_9HYPH</name>
<keyword evidence="4 7" id="KW-0328">Glycosyltransferase</keyword>
<comment type="similarity">
    <text evidence="1 7">Belongs to the thymidine/pyrimidine-nucleoside phosphorylase family.</text>
</comment>
<dbReference type="Gene3D" id="3.90.1170.30">
    <property type="entry name" value="Pyrimidine nucleoside phosphorylase-like, C-terminal domain"/>
    <property type="match status" value="1"/>
</dbReference>
<accession>A0ABW3X2V1</accession>
<dbReference type="InterPro" id="IPR036566">
    <property type="entry name" value="PYNP-like_C_sf"/>
</dbReference>
<reference evidence="10" key="1">
    <citation type="journal article" date="2019" name="Int. J. Syst. Evol. Microbiol.">
        <title>The Global Catalogue of Microorganisms (GCM) 10K type strain sequencing project: providing services to taxonomists for standard genome sequencing and annotation.</title>
        <authorList>
            <consortium name="The Broad Institute Genomics Platform"/>
            <consortium name="The Broad Institute Genome Sequencing Center for Infectious Disease"/>
            <person name="Wu L."/>
            <person name="Ma J."/>
        </authorList>
    </citation>
    <scope>NUCLEOTIDE SEQUENCE [LARGE SCALE GENOMIC DNA]</scope>
    <source>
        <strain evidence="10">CCUG 56108</strain>
    </source>
</reference>
<dbReference type="SUPFAM" id="SSF52418">
    <property type="entry name" value="Nucleoside phosphorylase/phosphoribosyltransferase catalytic domain"/>
    <property type="match status" value="1"/>
</dbReference>
<dbReference type="NCBIfam" id="TIGR02643">
    <property type="entry name" value="T_phosphoryl"/>
    <property type="match status" value="1"/>
</dbReference>
<dbReference type="InterPro" id="IPR018090">
    <property type="entry name" value="Pyrmidine_PPas_bac/euk"/>
</dbReference>
<sequence>MILPQELIRAKRDGRGLDDSEIAGFVSGITDGRVTEGQAAAFAMAVFFRGLSLAERVALTRAMTWSGTVLTWDLPGPVLDKHSTGGVGDAVSLALAPMVAACGGYVPMISGRGLGHTGGTLDKLASIPGYDSTPGLDRFRNVTRSIGCAIIGQTADLAPADRRFYAIRDVTGTVESLDLITASILSKKLAAGLGGLVMDVKTGSGAFMAEIDEARALADSIVSVANGAGLNTVALVTDMDAPLASSAGNALEVTYAVDYLTGRACEPAFHAVTVALCAEMLVLGGLAADTAEASRRVEEARTSGRAAEIFGRMVAALGGPSDLVENTGRHCPMAPVIRPVMAERAGIVAGVETRHLGLAVIALGGGRTRPQDEIDPAVGLSSLARPGDVADTLGIVHARNEAEADAAEAALRAAYRIEDEGPSPRPLIIERVADKA</sequence>
<dbReference type="EC" id="2.4.2.4" evidence="3 7"/>
<comment type="caution">
    <text evidence="9">The sequence shown here is derived from an EMBL/GenBank/DDBJ whole genome shotgun (WGS) entry which is preliminary data.</text>
</comment>
<dbReference type="PANTHER" id="PTHR10515">
    <property type="entry name" value="THYMIDINE PHOSPHORYLASE"/>
    <property type="match status" value="1"/>
</dbReference>
<protein>
    <recommendedName>
        <fullName evidence="3 7">Thymidine phosphorylase</fullName>
        <ecNumber evidence="3 7">2.4.2.4</ecNumber>
    </recommendedName>
    <alternativeName>
        <fullName evidence="7">TdRPase</fullName>
    </alternativeName>
</protein>
<dbReference type="InterPro" id="IPR036320">
    <property type="entry name" value="Glycosyl_Trfase_fam3_N_dom_sf"/>
</dbReference>
<evidence type="ECO:0000313" key="10">
    <source>
        <dbReference type="Proteomes" id="UP001597176"/>
    </source>
</evidence>
<dbReference type="Pfam" id="PF00591">
    <property type="entry name" value="Glycos_transf_3"/>
    <property type="match status" value="1"/>
</dbReference>
<evidence type="ECO:0000256" key="7">
    <source>
        <dbReference type="HAMAP-Rule" id="MF_01628"/>
    </source>
</evidence>
<comment type="function">
    <text evidence="7">The enzymes which catalyze the reversible phosphorolysis of pyrimidine nucleosides are involved in the degradation of these compounds and in their utilization as carbon and energy sources, or in the rescue of pyrimidine bases for nucleotide synthesis.</text>
</comment>
<dbReference type="Proteomes" id="UP001597176">
    <property type="component" value="Unassembled WGS sequence"/>
</dbReference>
<keyword evidence="10" id="KW-1185">Reference proteome</keyword>
<dbReference type="Pfam" id="PF07831">
    <property type="entry name" value="PYNP_C"/>
    <property type="match status" value="1"/>
</dbReference>
<dbReference type="SUPFAM" id="SSF54680">
    <property type="entry name" value="Pyrimidine nucleoside phosphorylase C-terminal domain"/>
    <property type="match status" value="1"/>
</dbReference>
<dbReference type="GO" id="GO:0009032">
    <property type="term" value="F:thymidine phosphorylase activity"/>
    <property type="evidence" value="ECO:0007669"/>
    <property type="project" value="UniProtKB-EC"/>
</dbReference>
<dbReference type="InterPro" id="IPR013465">
    <property type="entry name" value="Thymidine_Pase"/>
</dbReference>
<gene>
    <name evidence="7 9" type="primary">deoA</name>
    <name evidence="9" type="ORF">ACFQ4G_19885</name>
</gene>
<organism evidence="9 10">
    <name type="scientific">Methylobacterium marchantiae</name>
    <dbReference type="NCBI Taxonomy" id="600331"/>
    <lineage>
        <taxon>Bacteria</taxon>
        <taxon>Pseudomonadati</taxon>
        <taxon>Pseudomonadota</taxon>
        <taxon>Alphaproteobacteria</taxon>
        <taxon>Hyphomicrobiales</taxon>
        <taxon>Methylobacteriaceae</taxon>
        <taxon>Methylobacterium</taxon>
    </lineage>
</organism>
<evidence type="ECO:0000256" key="1">
    <source>
        <dbReference type="ARBA" id="ARBA00006915"/>
    </source>
</evidence>
<dbReference type="Gene3D" id="3.40.1030.10">
    <property type="entry name" value="Nucleoside phosphorylase/phosphoribosyltransferase catalytic domain"/>
    <property type="match status" value="1"/>
</dbReference>
<dbReference type="NCBIfam" id="NF004490">
    <property type="entry name" value="PRK05820.1"/>
    <property type="match status" value="1"/>
</dbReference>
<comment type="pathway">
    <text evidence="7">Pyrimidine metabolism; dTMP biosynthesis via salvage pathway; dTMP from thymine: step 1/2.</text>
</comment>
<dbReference type="PIRSF" id="PIRSF000478">
    <property type="entry name" value="TP_PyNP"/>
    <property type="match status" value="1"/>
</dbReference>